<dbReference type="EMBL" id="LYDR01000110">
    <property type="protein sequence ID" value="ODA30355.1"/>
    <property type="molecule type" value="Genomic_DNA"/>
</dbReference>
<protein>
    <recommendedName>
        <fullName evidence="4">Phage holin family protein</fullName>
    </recommendedName>
</protein>
<dbReference type="Pfam" id="PF07332">
    <property type="entry name" value="Phage_holin_3_6"/>
    <property type="match status" value="1"/>
</dbReference>
<accession>A0A1C3EAT5</accession>
<keyword evidence="3" id="KW-1185">Reference proteome</keyword>
<dbReference type="OrthoDB" id="214571at2"/>
<evidence type="ECO:0008006" key="4">
    <source>
        <dbReference type="Google" id="ProtNLM"/>
    </source>
</evidence>
<evidence type="ECO:0000256" key="1">
    <source>
        <dbReference type="SAM" id="Phobius"/>
    </source>
</evidence>
<name>A0A1C3EAT5_9PLAN</name>
<feature type="transmembrane region" description="Helical" evidence="1">
    <location>
        <begin position="110"/>
        <end position="135"/>
    </location>
</feature>
<keyword evidence="1" id="KW-1133">Transmembrane helix</keyword>
<gene>
    <name evidence="2" type="ORF">A6X21_00260</name>
</gene>
<evidence type="ECO:0000313" key="2">
    <source>
        <dbReference type="EMBL" id="ODA30355.1"/>
    </source>
</evidence>
<keyword evidence="1" id="KW-0472">Membrane</keyword>
<feature type="transmembrane region" description="Helical" evidence="1">
    <location>
        <begin position="147"/>
        <end position="168"/>
    </location>
</feature>
<dbReference type="STRING" id="1841610.A6X21_00260"/>
<organism evidence="2 3">
    <name type="scientific">Planctopirus hydrillae</name>
    <dbReference type="NCBI Taxonomy" id="1841610"/>
    <lineage>
        <taxon>Bacteria</taxon>
        <taxon>Pseudomonadati</taxon>
        <taxon>Planctomycetota</taxon>
        <taxon>Planctomycetia</taxon>
        <taxon>Planctomycetales</taxon>
        <taxon>Planctomycetaceae</taxon>
        <taxon>Planctopirus</taxon>
    </lineage>
</organism>
<reference evidence="2 3" key="1">
    <citation type="submission" date="2016-05" db="EMBL/GenBank/DDBJ databases">
        <title>Genomic and physiological characterization of Planctopirus sp. isolated from fresh water lake.</title>
        <authorList>
            <person name="Subhash Y."/>
            <person name="Ramana C."/>
        </authorList>
    </citation>
    <scope>NUCLEOTIDE SEQUENCE [LARGE SCALE GENOMIC DNA]</scope>
    <source>
        <strain evidence="2 3">JC280</strain>
    </source>
</reference>
<keyword evidence="1" id="KW-0812">Transmembrane</keyword>
<proteinExistence type="predicted"/>
<evidence type="ECO:0000313" key="3">
    <source>
        <dbReference type="Proteomes" id="UP000094828"/>
    </source>
</evidence>
<dbReference type="Proteomes" id="UP000094828">
    <property type="component" value="Unassembled WGS sequence"/>
</dbReference>
<dbReference type="InterPro" id="IPR009937">
    <property type="entry name" value="Phage_holin_3_6"/>
</dbReference>
<sequence length="207" mass="23246">MHREQGSRKDNRPRTFTETLYYLGCGESLDFAKCSHEPVDRCDFGSNLGMDSEKIAMNEREPVPASRAQVRNSDQPPTLITIIHECLKLADLQFQLFQMDIVEFWKRSQWALGLLVLGGALLLGSLPIALMAIAAWLEATIGLTREASLACTAAMGVIIAVTTLAWAVMRLQRAIEPLASNQEELRANLQWMRHLLHQDEINDAKEQ</sequence>
<dbReference type="RefSeq" id="WP_068848531.1">
    <property type="nucleotide sequence ID" value="NZ_LYDR01000110.1"/>
</dbReference>
<comment type="caution">
    <text evidence="2">The sequence shown here is derived from an EMBL/GenBank/DDBJ whole genome shotgun (WGS) entry which is preliminary data.</text>
</comment>
<dbReference type="AlphaFoldDB" id="A0A1C3EAT5"/>